<evidence type="ECO:0000256" key="3">
    <source>
        <dbReference type="PROSITE-ProRule" id="PRU00339"/>
    </source>
</evidence>
<keyword evidence="1" id="KW-0677">Repeat</keyword>
<name>F8N950_9BACT</name>
<dbReference type="Gene3D" id="1.25.40.10">
    <property type="entry name" value="Tetratricopeptide repeat domain"/>
    <property type="match status" value="1"/>
</dbReference>
<dbReference type="EMBL" id="GL945017">
    <property type="protein sequence ID" value="EGN56628.1"/>
    <property type="molecule type" value="Genomic_DNA"/>
</dbReference>
<dbReference type="InterPro" id="IPR019734">
    <property type="entry name" value="TPR_rpt"/>
</dbReference>
<evidence type="ECO:0000256" key="2">
    <source>
        <dbReference type="ARBA" id="ARBA00022803"/>
    </source>
</evidence>
<dbReference type="AlphaFoldDB" id="F8N950"/>
<dbReference type="InterPro" id="IPR011990">
    <property type="entry name" value="TPR-like_helical_dom_sf"/>
</dbReference>
<reference evidence="5" key="1">
    <citation type="journal article" date="2011" name="Stand. Genomic Sci.">
        <title>Non-contiguous finished genome sequence of the opportunistic oral pathogen Prevotella multisaccharivorax type strain (PPPA20).</title>
        <authorList>
            <person name="Pati A."/>
            <person name="Gronow S."/>
            <person name="Lu M."/>
            <person name="Lapidus A."/>
            <person name="Nolan M."/>
            <person name="Lucas S."/>
            <person name="Hammon N."/>
            <person name="Deshpande S."/>
            <person name="Cheng J.F."/>
            <person name="Tapia R."/>
            <person name="Han C."/>
            <person name="Goodwin L."/>
            <person name="Pitluck S."/>
            <person name="Liolios K."/>
            <person name="Pagani I."/>
            <person name="Mavromatis K."/>
            <person name="Mikhailova N."/>
            <person name="Huntemann M."/>
            <person name="Chen A."/>
            <person name="Palaniappan K."/>
            <person name="Land M."/>
            <person name="Hauser L."/>
            <person name="Detter J.C."/>
            <person name="Brambilla E.M."/>
            <person name="Rohde M."/>
            <person name="Goker M."/>
            <person name="Woyke T."/>
            <person name="Bristow J."/>
            <person name="Eisen J.A."/>
            <person name="Markowitz V."/>
            <person name="Hugenholtz P."/>
            <person name="Kyrpides N.C."/>
            <person name="Klenk H.P."/>
            <person name="Ivanova N."/>
        </authorList>
    </citation>
    <scope>NUCLEOTIDE SEQUENCE [LARGE SCALE GENOMIC DNA]</scope>
    <source>
        <strain evidence="5">DSM 17128</strain>
    </source>
</reference>
<gene>
    <name evidence="4" type="ORF">Premu_1199</name>
</gene>
<feature type="repeat" description="TPR" evidence="3">
    <location>
        <begin position="342"/>
        <end position="375"/>
    </location>
</feature>
<dbReference type="PANTHER" id="PTHR44186">
    <property type="match status" value="1"/>
</dbReference>
<dbReference type="SUPFAM" id="SSF48452">
    <property type="entry name" value="TPR-like"/>
    <property type="match status" value="2"/>
</dbReference>
<dbReference type="eggNOG" id="COG0457">
    <property type="taxonomic scope" value="Bacteria"/>
</dbReference>
<dbReference type="Proteomes" id="UP000002772">
    <property type="component" value="Unassembled WGS sequence"/>
</dbReference>
<keyword evidence="2 3" id="KW-0802">TPR repeat</keyword>
<dbReference type="SUPFAM" id="SSF81901">
    <property type="entry name" value="HCP-like"/>
    <property type="match status" value="1"/>
</dbReference>
<dbReference type="Pfam" id="PF13181">
    <property type="entry name" value="TPR_8"/>
    <property type="match status" value="1"/>
</dbReference>
<dbReference type="OrthoDB" id="9803982at2"/>
<sequence length="484" mass="55511">MSDNIFFTKEFKDNLRKYEEAREAHTSVYLEPEDFTDIAEYYHLHGDLPGALEAIKAALCIFPGATEPLAFKARVSILIYHDVNEAMRYAEMIDDKNDLEYFYIIAEIMIADNRLDDAEAYLTAREKILDEDDTEDYCLDVATLFADYEAYDLAAEWLRKCEDTDCNDYIELKGRISMNNGKLQESLRIFNELIDRVPFNNGYWNLLASAQYLSNDLSGSLESSDYALAIDPDDADAILNKANCLMMLGNSKDAEKCYEHYQRLQPQSEIADMGIAAVNMNENQLEVALSHWKRAARLCSTQSANKLEIYRNMCLVFASLSQYKKSFQIVDELEKITGGATVDSLILKGYIYLLTQDTQTASSCFEKALEMTSNSEKDNTLYYIAYCFFDCNDMQTAHDILRKLAASSKSRDFTDFWAYLVRTDYELGLQEEFLADLKKATERNPIGIQRELSDVFPNGMPVREFYNYAVHHPFGKRGRLSDNN</sequence>
<dbReference type="SMART" id="SM00028">
    <property type="entry name" value="TPR"/>
    <property type="match status" value="5"/>
</dbReference>
<dbReference type="RefSeq" id="WP_007573844.1">
    <property type="nucleotide sequence ID" value="NZ_BPTS01000001.1"/>
</dbReference>
<organism evidence="4 5">
    <name type="scientific">Hallella multisaccharivorax DSM 17128</name>
    <dbReference type="NCBI Taxonomy" id="688246"/>
    <lineage>
        <taxon>Bacteria</taxon>
        <taxon>Pseudomonadati</taxon>
        <taxon>Bacteroidota</taxon>
        <taxon>Bacteroidia</taxon>
        <taxon>Bacteroidales</taxon>
        <taxon>Prevotellaceae</taxon>
        <taxon>Hallella</taxon>
    </lineage>
</organism>
<proteinExistence type="predicted"/>
<dbReference type="STRING" id="688246.Premu_1199"/>
<evidence type="ECO:0000313" key="4">
    <source>
        <dbReference type="EMBL" id="EGN56628.1"/>
    </source>
</evidence>
<accession>F8N950</accession>
<keyword evidence="5" id="KW-1185">Reference proteome</keyword>
<evidence type="ECO:0000256" key="1">
    <source>
        <dbReference type="ARBA" id="ARBA00022737"/>
    </source>
</evidence>
<dbReference type="Pfam" id="PF14559">
    <property type="entry name" value="TPR_19"/>
    <property type="match status" value="1"/>
</dbReference>
<dbReference type="HOGENOM" id="CLU_044685_0_0_10"/>
<protein>
    <submittedName>
        <fullName evidence="4">Tetratricopeptide TPR_1 repeat-containing protein</fullName>
    </submittedName>
</protein>
<dbReference type="PANTHER" id="PTHR44186:SF1">
    <property type="entry name" value="BARDET-BIEDL SYNDROME 4 PROTEIN"/>
    <property type="match status" value="1"/>
</dbReference>
<evidence type="ECO:0000313" key="5">
    <source>
        <dbReference type="Proteomes" id="UP000002772"/>
    </source>
</evidence>
<dbReference type="PROSITE" id="PS50005">
    <property type="entry name" value="TPR"/>
    <property type="match status" value="1"/>
</dbReference>